<organism evidence="2 3">
    <name type="scientific">Listeria innocua ATCC 33091</name>
    <dbReference type="NCBI Taxonomy" id="1002366"/>
    <lineage>
        <taxon>Bacteria</taxon>
        <taxon>Bacillati</taxon>
        <taxon>Bacillota</taxon>
        <taxon>Bacilli</taxon>
        <taxon>Bacillales</taxon>
        <taxon>Listeriaceae</taxon>
        <taxon>Listeria</taxon>
    </lineage>
</organism>
<keyword evidence="3" id="KW-1185">Reference proteome</keyword>
<evidence type="ECO:0000259" key="1">
    <source>
        <dbReference type="Pfam" id="PF14493"/>
    </source>
</evidence>
<dbReference type="PIRSF" id="PIRSF021350">
    <property type="entry name" value="UCP021350"/>
    <property type="match status" value="1"/>
</dbReference>
<dbReference type="Pfam" id="PF14493">
    <property type="entry name" value="HTH_40"/>
    <property type="match status" value="1"/>
</dbReference>
<dbReference type="EMBL" id="AGCN01000013">
    <property type="protein sequence ID" value="EHN62439.1"/>
    <property type="molecule type" value="Genomic_DNA"/>
</dbReference>
<reference evidence="2 3" key="1">
    <citation type="submission" date="2011-08" db="EMBL/GenBank/DDBJ databases">
        <authorList>
            <person name="Weinstock G."/>
            <person name="Sodergren E."/>
            <person name="Clifton S."/>
            <person name="Fulton L."/>
            <person name="Fulton B."/>
            <person name="Courtney L."/>
            <person name="Fronick C."/>
            <person name="Harrison M."/>
            <person name="Strong C."/>
            <person name="Farmer C."/>
            <person name="Delahaunty K."/>
            <person name="Markovic C."/>
            <person name="Hall O."/>
            <person name="Minx P."/>
            <person name="Tomlinson C."/>
            <person name="Mitreva M."/>
            <person name="Hou S."/>
            <person name="Chen J."/>
            <person name="Wollam A."/>
            <person name="Pepin K.H."/>
            <person name="Johnson M."/>
            <person name="Bhonagiri V."/>
            <person name="Zhang X."/>
            <person name="Suruliraj S."/>
            <person name="Warren W."/>
            <person name="Chinwalla A."/>
            <person name="Mardis E.R."/>
            <person name="Wilson R.K."/>
        </authorList>
    </citation>
    <scope>NUCLEOTIDE SEQUENCE [LARGE SCALE GENOMIC DNA]</scope>
    <source>
        <strain evidence="2 3">ATCC 33091</strain>
    </source>
</reference>
<dbReference type="InterPro" id="IPR029491">
    <property type="entry name" value="Helicase_HTH"/>
</dbReference>
<sequence length="347" mass="40732">MIDVRKKGGENVLDKLDNYIVTILEKSITPRKSPFLHTILAGRRTGQAVQDAHLFQMQHLFGLVPNLKLNYLETRLKELMRQGIITVTENGYTVEQKPNVSFEMSYPSFHGFAFQQQVFAFFAHLRLAVQVVSNKHHAEKYYLPVIRDKKVQQFIKIWLQNQQQEDLADRLYIELIKWFNSLAVSRPEFLVERFSGGKLMGYTTEQIATKYQVEKWDVYFEVLHELHRLIAAIKESEEEWPLLASLIPNELMSLTSSAIKTYTLWEKGMDLEMIERIRNLKTSTIQDHFVEIRATLKEAKVPYLPEEELIQTINSRNWHLLRDIKAAFPDLDYYQIRLAVVSKEDEQ</sequence>
<name>A0AB72ZCA1_LISIO</name>
<evidence type="ECO:0000313" key="3">
    <source>
        <dbReference type="Proteomes" id="UP000003597"/>
    </source>
</evidence>
<accession>A0AB72ZCA1</accession>
<proteinExistence type="predicted"/>
<feature type="domain" description="Helicase Helix-turn-helix" evidence="1">
    <location>
        <begin position="258"/>
        <end position="339"/>
    </location>
</feature>
<gene>
    <name evidence="2" type="ORF">HMPREF0557_00408</name>
</gene>
<evidence type="ECO:0000313" key="2">
    <source>
        <dbReference type="EMBL" id="EHN62439.1"/>
    </source>
</evidence>
<dbReference type="AlphaFoldDB" id="A0AB72ZCA1"/>
<dbReference type="Proteomes" id="UP000003597">
    <property type="component" value="Unassembled WGS sequence"/>
</dbReference>
<comment type="caution">
    <text evidence="2">The sequence shown here is derived from an EMBL/GenBank/DDBJ whole genome shotgun (WGS) entry which is preliminary data.</text>
</comment>
<dbReference type="InterPro" id="IPR008308">
    <property type="entry name" value="YpbB-like"/>
</dbReference>
<protein>
    <recommendedName>
        <fullName evidence="1">Helicase Helix-turn-helix domain-containing protein</fullName>
    </recommendedName>
</protein>